<feature type="region of interest" description="Disordered" evidence="1">
    <location>
        <begin position="582"/>
        <end position="629"/>
    </location>
</feature>
<feature type="region of interest" description="Disordered" evidence="1">
    <location>
        <begin position="315"/>
        <end position="531"/>
    </location>
</feature>
<feature type="domain" description="HNH nuclease" evidence="2">
    <location>
        <begin position="691"/>
        <end position="743"/>
    </location>
</feature>
<dbReference type="InterPro" id="IPR003870">
    <property type="entry name" value="DUF222"/>
</dbReference>
<evidence type="ECO:0000256" key="1">
    <source>
        <dbReference type="SAM" id="MobiDB-lite"/>
    </source>
</evidence>
<feature type="region of interest" description="Disordered" evidence="1">
    <location>
        <begin position="277"/>
        <end position="303"/>
    </location>
</feature>
<keyword evidence="4" id="KW-1185">Reference proteome</keyword>
<proteinExistence type="predicted"/>
<dbReference type="RefSeq" id="WP_344394528.1">
    <property type="nucleotide sequence ID" value="NZ_BAAAOK010000001.1"/>
</dbReference>
<feature type="compositionally biased region" description="Polar residues" evidence="1">
    <location>
        <begin position="484"/>
        <end position="495"/>
    </location>
</feature>
<reference evidence="3 4" key="1">
    <citation type="submission" date="2020-06" db="EMBL/GenBank/DDBJ databases">
        <title>Actinomadura xiongansis sp. nov., isolated from soil of Baiyangdian.</title>
        <authorList>
            <person name="Zhang X."/>
        </authorList>
    </citation>
    <scope>NUCLEOTIDE SEQUENCE [LARGE SCALE GENOMIC DNA]</scope>
    <source>
        <strain evidence="3 4">HBUM206468</strain>
    </source>
</reference>
<comment type="caution">
    <text evidence="3">The sequence shown here is derived from an EMBL/GenBank/DDBJ whole genome shotgun (WGS) entry which is preliminary data.</text>
</comment>
<protein>
    <submittedName>
        <fullName evidence="3">DUF222 domain-containing protein</fullName>
    </submittedName>
</protein>
<dbReference type="InterPro" id="IPR003615">
    <property type="entry name" value="HNH_nuc"/>
</dbReference>
<dbReference type="Gene3D" id="1.10.30.50">
    <property type="match status" value="1"/>
</dbReference>
<feature type="compositionally biased region" description="Low complexity" evidence="1">
    <location>
        <begin position="418"/>
        <end position="437"/>
    </location>
</feature>
<feature type="compositionally biased region" description="Low complexity" evidence="1">
    <location>
        <begin position="332"/>
        <end position="351"/>
    </location>
</feature>
<dbReference type="SMART" id="SM00507">
    <property type="entry name" value="HNHc"/>
    <property type="match status" value="1"/>
</dbReference>
<accession>A0ABR7LVC9</accession>
<dbReference type="EMBL" id="JABVEC010000020">
    <property type="protein sequence ID" value="MBC6468716.1"/>
    <property type="molecule type" value="Genomic_DNA"/>
</dbReference>
<evidence type="ECO:0000259" key="2">
    <source>
        <dbReference type="SMART" id="SM00507"/>
    </source>
</evidence>
<evidence type="ECO:0000313" key="4">
    <source>
        <dbReference type="Proteomes" id="UP000805614"/>
    </source>
</evidence>
<feature type="compositionally biased region" description="Basic and acidic residues" evidence="1">
    <location>
        <begin position="597"/>
        <end position="612"/>
    </location>
</feature>
<name>A0ABR7LVC9_9ACTN</name>
<sequence>MAEAAFDFLNEEDVPSLPVATLAELLKHWARVAAKGAAAHAGLVGAFHAGSGPRADGQRSVGAWLSRFTRCTPAAGRGQVAAAFKFRRHPHVRQALADGTLTESYGRWIAEAVERFPAEDREAVEGILVEAASSGATLDDLVTIATAALRRLRPSGLEDEAARRHGERNLTVSKTLGGAGRINGDLTAEATALTETVIESLAVKAGPEDTRTKAQRRHDALVEAFRRLTYSGLLPERGGSKPQVKVDMDLATLLSLPGSAQAEEEWIEHATAQLTRDRLKHTGTGTGTRANADAQAEDEDEDEDVRALLLLDETPGDYVPENAPENAPENGSASDQANAPAPAPAPDQANARTENATVPDPAHGSEIENASAPHPANTSGTEGPPASHAPKPPALDPANTSAAENQPAAVPDPANLSRAGNAPARLPANAPAAALDPANPPEPEHPPTRHPANAFAFDIANGSGAGRGNRMADGLPKPAHDPVNRSQNEAVTGTVNGPLRQPAGDPWDTSLSGSVNGPHGTAQPPLPGLGSGASLHGVGPIGNGLAGALACDSVITPVVTAAIDLDALAKMTEQWLAHYLPRHPAGPTSEEPWSPNGDRDHRCERPPGEAAHHAAGGSGGPPGRSSGAVTDVLGEEHLAELHRGMLRWAIQVLSGPGGLASYLRTRRLAGPLATPSIVLDAGADGRTVPAALERLVRRRDRQCRFPGCDHPAALSQVHHITPRSRNGPTALWNLLTLCSFHHLIAVHTWGWNIRLNADGTTTATAPDGRTLNEHDPPRRAA</sequence>
<feature type="compositionally biased region" description="Basic and acidic residues" evidence="1">
    <location>
        <begin position="770"/>
        <end position="781"/>
    </location>
</feature>
<dbReference type="Pfam" id="PF02720">
    <property type="entry name" value="DUF222"/>
    <property type="match status" value="1"/>
</dbReference>
<evidence type="ECO:0000313" key="3">
    <source>
        <dbReference type="EMBL" id="MBC6468716.1"/>
    </source>
</evidence>
<dbReference type="CDD" id="cd00085">
    <property type="entry name" value="HNHc"/>
    <property type="match status" value="1"/>
</dbReference>
<feature type="region of interest" description="Disordered" evidence="1">
    <location>
        <begin position="761"/>
        <end position="781"/>
    </location>
</feature>
<dbReference type="Proteomes" id="UP000805614">
    <property type="component" value="Unassembled WGS sequence"/>
</dbReference>
<organism evidence="3 4">
    <name type="scientific">Actinomadura alba</name>
    <dbReference type="NCBI Taxonomy" id="406431"/>
    <lineage>
        <taxon>Bacteria</taxon>
        <taxon>Bacillati</taxon>
        <taxon>Actinomycetota</taxon>
        <taxon>Actinomycetes</taxon>
        <taxon>Streptosporangiales</taxon>
        <taxon>Thermomonosporaceae</taxon>
        <taxon>Actinomadura</taxon>
    </lineage>
</organism>
<gene>
    <name evidence="3" type="ORF">HKK74_24935</name>
</gene>